<dbReference type="InterPro" id="IPR032179">
    <property type="entry name" value="Cry22Aa_Ig-like"/>
</dbReference>
<proteinExistence type="predicted"/>
<feature type="domain" description="Pesticidal crystal protein Cry22Aa Ig-like" evidence="1">
    <location>
        <begin position="320"/>
        <end position="391"/>
    </location>
</feature>
<protein>
    <recommendedName>
        <fullName evidence="1">Pesticidal crystal protein Cry22Aa Ig-like domain-containing protein</fullName>
    </recommendedName>
</protein>
<dbReference type="Gene3D" id="2.60.40.10">
    <property type="entry name" value="Immunoglobulins"/>
    <property type="match status" value="2"/>
</dbReference>
<reference evidence="2 3" key="1">
    <citation type="submission" date="2014-04" db="EMBL/GenBank/DDBJ databases">
        <title>Genome assembly of Hyalangium minutum DSM 14724.</title>
        <authorList>
            <person name="Sharma G."/>
            <person name="Subramanian S."/>
        </authorList>
    </citation>
    <scope>NUCLEOTIDE SEQUENCE [LARGE SCALE GENOMIC DNA]</scope>
    <source>
        <strain evidence="2 3">DSM 14724</strain>
    </source>
</reference>
<evidence type="ECO:0000259" key="1">
    <source>
        <dbReference type="Pfam" id="PF16403"/>
    </source>
</evidence>
<dbReference type="InterPro" id="IPR013783">
    <property type="entry name" value="Ig-like_fold"/>
</dbReference>
<dbReference type="STRING" id="394096.DB31_2033"/>
<sequence>MTTANPQGLVRLGCTPPRNGDTCEYGVASIPDEAAAGWGASPDPDTIGMYLSSRLCQVPSACRVYGDFTYFQTYVNVLPGTVLNEVKLSFTWVDDGIRVTVFNSDHPNGIVATEGYIFIGDSLVTGNLAAYFKPGERNRLVITQVDDCCSMSSAVGAVLRINGEMVGPACEGSEDCDDGDLCTADVCTALGTCSNPLRVCAGGQSCAPGPNLTGEGEVSTLTCTPSSNGQPTLEVLGSLNMTLECGQDVWGDPGAQAWDSACGPLTVHTFNSGHDAYGVGPNTCAEGTYPVQYVARDANGWTVSAIRSVKVEDTTPPAFRLNGAAQMTHQCGAAYVEPGWEAWDACYGNLTPEVRVYGYPNGWVAGRYTVTYTLTDSAGNHAPSLTRTVDVVNCPW</sequence>
<evidence type="ECO:0000313" key="3">
    <source>
        <dbReference type="Proteomes" id="UP000028725"/>
    </source>
</evidence>
<dbReference type="Proteomes" id="UP000028725">
    <property type="component" value="Unassembled WGS sequence"/>
</dbReference>
<comment type="caution">
    <text evidence="2">The sequence shown here is derived from an EMBL/GenBank/DDBJ whole genome shotgun (WGS) entry which is preliminary data.</text>
</comment>
<keyword evidence="3" id="KW-1185">Reference proteome</keyword>
<dbReference type="EMBL" id="JMCB01000014">
    <property type="protein sequence ID" value="KFE64239.1"/>
    <property type="molecule type" value="Genomic_DNA"/>
</dbReference>
<dbReference type="AlphaFoldDB" id="A0A085W976"/>
<organism evidence="2 3">
    <name type="scientific">Hyalangium minutum</name>
    <dbReference type="NCBI Taxonomy" id="394096"/>
    <lineage>
        <taxon>Bacteria</taxon>
        <taxon>Pseudomonadati</taxon>
        <taxon>Myxococcota</taxon>
        <taxon>Myxococcia</taxon>
        <taxon>Myxococcales</taxon>
        <taxon>Cystobacterineae</taxon>
        <taxon>Archangiaceae</taxon>
        <taxon>Hyalangium</taxon>
    </lineage>
</organism>
<accession>A0A085W976</accession>
<evidence type="ECO:0000313" key="2">
    <source>
        <dbReference type="EMBL" id="KFE64239.1"/>
    </source>
</evidence>
<gene>
    <name evidence="2" type="ORF">DB31_2033</name>
</gene>
<dbReference type="Pfam" id="PF16403">
    <property type="entry name" value="Bact_surface_Ig-like"/>
    <property type="match status" value="1"/>
</dbReference>
<name>A0A085W976_9BACT</name>